<dbReference type="Gene3D" id="3.40.50.1820">
    <property type="entry name" value="alpha/beta hydrolase"/>
    <property type="match status" value="1"/>
</dbReference>
<feature type="domain" description="Thioesterase" evidence="2">
    <location>
        <begin position="5"/>
        <end position="224"/>
    </location>
</feature>
<keyword evidence="4" id="KW-1185">Reference proteome</keyword>
<name>A0A4R3L752_9BACL</name>
<dbReference type="Pfam" id="PF00975">
    <property type="entry name" value="Thioesterase"/>
    <property type="match status" value="1"/>
</dbReference>
<accession>A0A4R3L752</accession>
<reference evidence="3 4" key="1">
    <citation type="submission" date="2019-03" db="EMBL/GenBank/DDBJ databases">
        <title>Genomic Encyclopedia of Type Strains, Phase IV (KMG-IV): sequencing the most valuable type-strain genomes for metagenomic binning, comparative biology and taxonomic classification.</title>
        <authorList>
            <person name="Goeker M."/>
        </authorList>
    </citation>
    <scope>NUCLEOTIDE SEQUENCE [LARGE SCALE GENOMIC DNA]</scope>
    <source>
        <strain evidence="3 4">DSM 45707</strain>
    </source>
</reference>
<dbReference type="RefSeq" id="WP_165875801.1">
    <property type="nucleotide sequence ID" value="NZ_SMAG01000002.1"/>
</dbReference>
<organism evidence="3 4">
    <name type="scientific">Hazenella coriacea</name>
    <dbReference type="NCBI Taxonomy" id="1179467"/>
    <lineage>
        <taxon>Bacteria</taxon>
        <taxon>Bacillati</taxon>
        <taxon>Bacillota</taxon>
        <taxon>Bacilli</taxon>
        <taxon>Bacillales</taxon>
        <taxon>Thermoactinomycetaceae</taxon>
        <taxon>Hazenella</taxon>
    </lineage>
</organism>
<dbReference type="AlphaFoldDB" id="A0A4R3L752"/>
<evidence type="ECO:0000259" key="2">
    <source>
        <dbReference type="Pfam" id="PF00975"/>
    </source>
</evidence>
<dbReference type="InterPro" id="IPR029058">
    <property type="entry name" value="AB_hydrolase_fold"/>
</dbReference>
<protein>
    <submittedName>
        <fullName evidence="3">Surfactin synthase thioesterase subunit</fullName>
    </submittedName>
</protein>
<dbReference type="GO" id="GO:0008610">
    <property type="term" value="P:lipid biosynthetic process"/>
    <property type="evidence" value="ECO:0007669"/>
    <property type="project" value="TreeGrafter"/>
</dbReference>
<dbReference type="PANTHER" id="PTHR11487">
    <property type="entry name" value="THIOESTERASE"/>
    <property type="match status" value="1"/>
</dbReference>
<sequence>MKKIKLYCFPYAGSSASMYLQWKKHLNSVEVCPVELGGRGRRFSEPLFKDLDLIVEDVYMQMREEIDQTPYALFGHSLGSLIVDRLAIKILEKGHTPPQILFFSGRKPPHLPADQIRHHLSDDELKKELIQMGGVQPDLFENEELYHLFAPIIRADLQAAETYDHTEPRIPFDIDLVILNGLNDHLVKIETVEDWRDYTTTTCHIHHFNGGHFFIRECEQEVLQVVQEALQAKMEKFQHDFRLT</sequence>
<dbReference type="InterPro" id="IPR012223">
    <property type="entry name" value="TEII"/>
</dbReference>
<proteinExistence type="inferred from homology"/>
<evidence type="ECO:0000313" key="3">
    <source>
        <dbReference type="EMBL" id="TCS95751.1"/>
    </source>
</evidence>
<dbReference type="Proteomes" id="UP000294937">
    <property type="component" value="Unassembled WGS sequence"/>
</dbReference>
<dbReference type="InterPro" id="IPR001031">
    <property type="entry name" value="Thioesterase"/>
</dbReference>
<comment type="similarity">
    <text evidence="1">Belongs to the thioesterase family.</text>
</comment>
<dbReference type="SUPFAM" id="SSF53474">
    <property type="entry name" value="alpha/beta-Hydrolases"/>
    <property type="match status" value="1"/>
</dbReference>
<evidence type="ECO:0000313" key="4">
    <source>
        <dbReference type="Proteomes" id="UP000294937"/>
    </source>
</evidence>
<dbReference type="PANTHER" id="PTHR11487:SF0">
    <property type="entry name" value="S-ACYL FATTY ACID SYNTHASE THIOESTERASE, MEDIUM CHAIN"/>
    <property type="match status" value="1"/>
</dbReference>
<dbReference type="EMBL" id="SMAG01000002">
    <property type="protein sequence ID" value="TCS95751.1"/>
    <property type="molecule type" value="Genomic_DNA"/>
</dbReference>
<gene>
    <name evidence="3" type="ORF">EDD58_102331</name>
</gene>
<evidence type="ECO:0000256" key="1">
    <source>
        <dbReference type="ARBA" id="ARBA00007169"/>
    </source>
</evidence>
<comment type="caution">
    <text evidence="3">The sequence shown here is derived from an EMBL/GenBank/DDBJ whole genome shotgun (WGS) entry which is preliminary data.</text>
</comment>